<comment type="caution">
    <text evidence="10">The sequence shown here is derived from an EMBL/GenBank/DDBJ whole genome shotgun (WGS) entry which is preliminary data.</text>
</comment>
<name>A0A546XJE2_AGRTU</name>
<dbReference type="PANTHER" id="PTHR21064:SF1">
    <property type="entry name" value="HYDROXYLYSINE KINASE"/>
    <property type="match status" value="1"/>
</dbReference>
<evidence type="ECO:0000256" key="6">
    <source>
        <dbReference type="ARBA" id="ARBA00037368"/>
    </source>
</evidence>
<dbReference type="RefSeq" id="WP_142859797.1">
    <property type="nucleotide sequence ID" value="NZ_SGOE01000011.1"/>
</dbReference>
<dbReference type="Proteomes" id="UP000317023">
    <property type="component" value="Unassembled WGS sequence"/>
</dbReference>
<evidence type="ECO:0000256" key="3">
    <source>
        <dbReference type="ARBA" id="ARBA00022679"/>
    </source>
</evidence>
<evidence type="ECO:0000256" key="2">
    <source>
        <dbReference type="ARBA" id="ARBA00022490"/>
    </source>
</evidence>
<evidence type="ECO:0000313" key="11">
    <source>
        <dbReference type="Proteomes" id="UP000317023"/>
    </source>
</evidence>
<dbReference type="InterPro" id="IPR011009">
    <property type="entry name" value="Kinase-like_dom_sf"/>
</dbReference>
<comment type="catalytic activity">
    <reaction evidence="5">
        <text>(5R)-5-hydroxy-L-lysine + GTP = (5R)-5-phosphooxy-L-lysine + GDP + H(+)</text>
        <dbReference type="Rhea" id="RHEA:19049"/>
        <dbReference type="ChEBI" id="CHEBI:15378"/>
        <dbReference type="ChEBI" id="CHEBI:37565"/>
        <dbReference type="ChEBI" id="CHEBI:57882"/>
        <dbReference type="ChEBI" id="CHEBI:58189"/>
        <dbReference type="ChEBI" id="CHEBI:58357"/>
        <dbReference type="EC" id="2.7.1.81"/>
    </reaction>
</comment>
<gene>
    <name evidence="10" type="ORF">EXN61_25195</name>
</gene>
<dbReference type="PANTHER" id="PTHR21064">
    <property type="entry name" value="AMINOGLYCOSIDE PHOSPHOTRANSFERASE DOMAIN-CONTAINING PROTEIN-RELATED"/>
    <property type="match status" value="1"/>
</dbReference>
<evidence type="ECO:0000256" key="1">
    <source>
        <dbReference type="ARBA" id="ARBA00004496"/>
    </source>
</evidence>
<feature type="domain" description="Aminoglycoside phosphotransferase" evidence="9">
    <location>
        <begin position="68"/>
        <end position="298"/>
    </location>
</feature>
<dbReference type="Gene3D" id="3.90.1200.10">
    <property type="match status" value="1"/>
</dbReference>
<evidence type="ECO:0000313" key="10">
    <source>
        <dbReference type="EMBL" id="TRB00838.1"/>
    </source>
</evidence>
<dbReference type="SUPFAM" id="SSF56112">
    <property type="entry name" value="Protein kinase-like (PK-like)"/>
    <property type="match status" value="1"/>
</dbReference>
<evidence type="ECO:0000256" key="8">
    <source>
        <dbReference type="ARBA" id="ARBA00040505"/>
    </source>
</evidence>
<comment type="function">
    <text evidence="6">Catalyzes the GTP-dependent phosphorylation of 5-hydroxy-L-lysine.</text>
</comment>
<accession>A0A546XJE2</accession>
<dbReference type="AlphaFoldDB" id="A0A546XJE2"/>
<dbReference type="GO" id="GO:0047992">
    <property type="term" value="F:hydroxylysine kinase activity"/>
    <property type="evidence" value="ECO:0007669"/>
    <property type="project" value="UniProtKB-EC"/>
</dbReference>
<comment type="subcellular location">
    <subcellularLocation>
        <location evidence="1">Cytoplasm</location>
    </subcellularLocation>
</comment>
<evidence type="ECO:0000256" key="7">
    <source>
        <dbReference type="ARBA" id="ARBA00038873"/>
    </source>
</evidence>
<keyword evidence="2" id="KW-0963">Cytoplasm</keyword>
<dbReference type="EMBL" id="SGOE01000011">
    <property type="protein sequence ID" value="TRB00838.1"/>
    <property type="molecule type" value="Genomic_DNA"/>
</dbReference>
<reference evidence="10 11" key="1">
    <citation type="journal article" date="2019" name="Appl. Microbiol. Biotechnol.">
        <title>Differential efficiency of wild type rhizogenic strains for rol gene transformation of plants.</title>
        <authorList>
            <person name="Desmet S."/>
            <person name="De Keyser E."/>
            <person name="Van Vaerenbergh J."/>
            <person name="Baeyen S."/>
            <person name="Van Huylenbroeck J."/>
            <person name="Geelen D."/>
            <person name="Dhooghe E."/>
        </authorList>
    </citation>
    <scope>NUCLEOTIDE SEQUENCE [LARGE SCALE GENOMIC DNA]</scope>
    <source>
        <strain evidence="10 11">MAFF210266</strain>
    </source>
</reference>
<sequence>MVINPRAGGAGVSSELPPFIVSTDCFSSFPTGNADESSLLSVAPPGISPEEASDIAKRVFGVSGEIRMLSSERDSNFYVRLTSGEQALLKITNVAEDRDVTAMQTAALAHIAAVDPSLPVQRICQTLSGEPWEIIQGPSGQEHVARLLTFIDGTMLHAANPRSTVYREIGVLLAQLTKALRGFFHPAAGHALQWDIKHAGRLRPMLEAIENGQLRTRLALLLDRFDAEIAPQLPHFRTQIVHNDFNPHNLVVDQVDASRLTGIIDFGDMVHTPIICDLAVACSYHITDDAEPLRRAADMVGGYVSVLPLDEDELSLLPDLIRLRHLTTLAITSWRARRYPENASYIMRNAAASLRGLDVIDEIGVVPTARALRAAALSATQEYVQ</sequence>
<evidence type="ECO:0000256" key="4">
    <source>
        <dbReference type="ARBA" id="ARBA00022777"/>
    </source>
</evidence>
<proteinExistence type="predicted"/>
<dbReference type="InterPro" id="IPR050249">
    <property type="entry name" value="Pseudomonas-type_ThrB"/>
</dbReference>
<evidence type="ECO:0000256" key="5">
    <source>
        <dbReference type="ARBA" id="ARBA00036820"/>
    </source>
</evidence>
<dbReference type="GO" id="GO:0005737">
    <property type="term" value="C:cytoplasm"/>
    <property type="evidence" value="ECO:0007669"/>
    <property type="project" value="UniProtKB-SubCell"/>
</dbReference>
<keyword evidence="3 10" id="KW-0808">Transferase</keyword>
<dbReference type="EC" id="2.7.1.81" evidence="7"/>
<dbReference type="InterPro" id="IPR002575">
    <property type="entry name" value="Aminoglycoside_PTrfase"/>
</dbReference>
<organism evidence="10 11">
    <name type="scientific">Agrobacterium tumefaciens</name>
    <dbReference type="NCBI Taxonomy" id="358"/>
    <lineage>
        <taxon>Bacteria</taxon>
        <taxon>Pseudomonadati</taxon>
        <taxon>Pseudomonadota</taxon>
        <taxon>Alphaproteobacteria</taxon>
        <taxon>Hyphomicrobiales</taxon>
        <taxon>Rhizobiaceae</taxon>
        <taxon>Rhizobium/Agrobacterium group</taxon>
        <taxon>Agrobacterium</taxon>
        <taxon>Agrobacterium tumefaciens complex</taxon>
    </lineage>
</organism>
<dbReference type="Pfam" id="PF01636">
    <property type="entry name" value="APH"/>
    <property type="match status" value="1"/>
</dbReference>
<keyword evidence="4" id="KW-0418">Kinase</keyword>
<evidence type="ECO:0000259" key="9">
    <source>
        <dbReference type="Pfam" id="PF01636"/>
    </source>
</evidence>
<protein>
    <recommendedName>
        <fullName evidence="8">Hydroxylysine kinase</fullName>
        <ecNumber evidence="7">2.7.1.81</ecNumber>
    </recommendedName>
</protein>